<feature type="compositionally biased region" description="Low complexity" evidence="1">
    <location>
        <begin position="20"/>
        <end position="30"/>
    </location>
</feature>
<feature type="compositionally biased region" description="Gly residues" evidence="1">
    <location>
        <begin position="520"/>
        <end position="529"/>
    </location>
</feature>
<feature type="compositionally biased region" description="Low complexity" evidence="1">
    <location>
        <begin position="634"/>
        <end position="644"/>
    </location>
</feature>
<feature type="compositionally biased region" description="Low complexity" evidence="1">
    <location>
        <begin position="321"/>
        <end position="331"/>
    </location>
</feature>
<dbReference type="EMBL" id="JAEHOE010000125">
    <property type="protein sequence ID" value="KAG2485650.1"/>
    <property type="molecule type" value="Genomic_DNA"/>
</dbReference>
<reference evidence="2" key="1">
    <citation type="journal article" date="2020" name="bioRxiv">
        <title>Comparative genomics of Chlamydomonas.</title>
        <authorList>
            <person name="Craig R.J."/>
            <person name="Hasan A.R."/>
            <person name="Ness R.W."/>
            <person name="Keightley P.D."/>
        </authorList>
    </citation>
    <scope>NUCLEOTIDE SEQUENCE</scope>
    <source>
        <strain evidence="2">CCAP 11/70</strain>
    </source>
</reference>
<dbReference type="Proteomes" id="UP000612055">
    <property type="component" value="Unassembled WGS sequence"/>
</dbReference>
<proteinExistence type="predicted"/>
<comment type="caution">
    <text evidence="2">The sequence shown here is derived from an EMBL/GenBank/DDBJ whole genome shotgun (WGS) entry which is preliminary data.</text>
</comment>
<feature type="compositionally biased region" description="Low complexity" evidence="1">
    <location>
        <begin position="530"/>
        <end position="539"/>
    </location>
</feature>
<feature type="compositionally biased region" description="Gly residues" evidence="1">
    <location>
        <begin position="310"/>
        <end position="320"/>
    </location>
</feature>
<feature type="compositionally biased region" description="Gly residues" evidence="1">
    <location>
        <begin position="199"/>
        <end position="216"/>
    </location>
</feature>
<feature type="compositionally biased region" description="Low complexity" evidence="1">
    <location>
        <begin position="507"/>
        <end position="519"/>
    </location>
</feature>
<dbReference type="AlphaFoldDB" id="A0A836BQZ5"/>
<feature type="compositionally biased region" description="Gly residues" evidence="1">
    <location>
        <begin position="64"/>
        <end position="73"/>
    </location>
</feature>
<feature type="region of interest" description="Disordered" evidence="1">
    <location>
        <begin position="289"/>
        <end position="331"/>
    </location>
</feature>
<feature type="compositionally biased region" description="Low complexity" evidence="1">
    <location>
        <begin position="225"/>
        <end position="237"/>
    </location>
</feature>
<feature type="region of interest" description="Disordered" evidence="1">
    <location>
        <begin position="1"/>
        <end position="171"/>
    </location>
</feature>
<feature type="region of interest" description="Disordered" evidence="1">
    <location>
        <begin position="460"/>
        <end position="600"/>
    </location>
</feature>
<feature type="region of interest" description="Disordered" evidence="1">
    <location>
        <begin position="197"/>
        <end position="256"/>
    </location>
</feature>
<evidence type="ECO:0000313" key="2">
    <source>
        <dbReference type="EMBL" id="KAG2485650.1"/>
    </source>
</evidence>
<feature type="region of interest" description="Disordered" evidence="1">
    <location>
        <begin position="613"/>
        <end position="654"/>
    </location>
</feature>
<feature type="compositionally biased region" description="Low complexity" evidence="1">
    <location>
        <begin position="460"/>
        <end position="476"/>
    </location>
</feature>
<evidence type="ECO:0000256" key="1">
    <source>
        <dbReference type="SAM" id="MobiDB-lite"/>
    </source>
</evidence>
<organism evidence="2 3">
    <name type="scientific">Edaphochlamys debaryana</name>
    <dbReference type="NCBI Taxonomy" id="47281"/>
    <lineage>
        <taxon>Eukaryota</taxon>
        <taxon>Viridiplantae</taxon>
        <taxon>Chlorophyta</taxon>
        <taxon>core chlorophytes</taxon>
        <taxon>Chlorophyceae</taxon>
        <taxon>CS clade</taxon>
        <taxon>Chlamydomonadales</taxon>
        <taxon>Chlamydomonadales incertae sedis</taxon>
        <taxon>Edaphochlamys</taxon>
    </lineage>
</organism>
<evidence type="ECO:0000313" key="3">
    <source>
        <dbReference type="Proteomes" id="UP000612055"/>
    </source>
</evidence>
<name>A0A836BQZ5_9CHLO</name>
<dbReference type="OrthoDB" id="552798at2759"/>
<protein>
    <submittedName>
        <fullName evidence="2">Uncharacterized protein</fullName>
    </submittedName>
</protein>
<accession>A0A836BQZ5</accession>
<feature type="region of interest" description="Disordered" evidence="1">
    <location>
        <begin position="397"/>
        <end position="417"/>
    </location>
</feature>
<gene>
    <name evidence="2" type="ORF">HYH03_015622</name>
</gene>
<feature type="compositionally biased region" description="Gly residues" evidence="1">
    <location>
        <begin position="292"/>
        <end position="301"/>
    </location>
</feature>
<sequence length="654" mass="64184">MTDSLLYAFNAEAGPPPSPTGSTRTPPIISAARRGRTQSTAGDQHLRPDTADAASPSTSLVAVNGGGGAGSGSGRLSSNGIGPAPNSPLRRSLAEIPGSASAASQPAVGLPKLGNAAAPSSSGGAGADMPGLAMRRQSAPGSPSSALDGPTVLDTPAPTGPPQPRGVPAVLAPLQHPAQLPGGFQSAAASAAEALFDRGSGGSRPGTAGAPGGPGAGLFESISMPLLPGPASGPLGPIDSGGPRLQPRRSHSLSDRSDALDALLEASEDFQRAAGALLALHPQGLASLGSSRAGGGGGGGNSSPRRGPASGMGQGQGGELGPEALAPLRRAAPELQSEIRSAARRAFGVLRGESLAASGCGRSLGGALQEFGGALDALLEGSADLTTALLDELWERQQTPQPGAGGGGGAAEGEVERLKASNADLQWQLEALRGRLVMAESRAAAAEEVAEASGYTLPARGAAAGVGPAAGAGMQAAPPPPPPAERLGSMSPRRGKYTRELSSSGKSLGALDPAAPSPSGSGGGSGPEGTGAAAAEPAPLFSRVAPNGGLPDTAVAERGSEGGPSGRSSASELTLEDEDFGGGLSTGPEGRRRMLTTHNASFAEWMREGTAALMRRRGLGDSSGSGSGSGGRGRMAPGRRASSEPSEEEEEEEE</sequence>
<feature type="compositionally biased region" description="Acidic residues" evidence="1">
    <location>
        <begin position="645"/>
        <end position="654"/>
    </location>
</feature>
<keyword evidence="3" id="KW-1185">Reference proteome</keyword>
<feature type="compositionally biased region" description="Gly residues" evidence="1">
    <location>
        <begin position="621"/>
        <end position="633"/>
    </location>
</feature>